<evidence type="ECO:0000256" key="14">
    <source>
        <dbReference type="SAM" id="Phobius"/>
    </source>
</evidence>
<keyword evidence="8" id="KW-0770">Synapse</keyword>
<reference evidence="17" key="1">
    <citation type="submission" date="2025-08" db="UniProtKB">
        <authorList>
            <consortium name="Ensembl"/>
        </authorList>
    </citation>
    <scope>IDENTIFICATION</scope>
</reference>
<feature type="transmembrane region" description="Helical" evidence="14">
    <location>
        <begin position="463"/>
        <end position="483"/>
    </location>
</feature>
<evidence type="ECO:0000259" key="16">
    <source>
        <dbReference type="PROSITE" id="PS50835"/>
    </source>
</evidence>
<dbReference type="GO" id="GO:0098839">
    <property type="term" value="C:postsynaptic density membrane"/>
    <property type="evidence" value="ECO:0007669"/>
    <property type="project" value="TreeGrafter"/>
</dbReference>
<evidence type="ECO:0000256" key="5">
    <source>
        <dbReference type="ARBA" id="ARBA00022729"/>
    </source>
</evidence>
<dbReference type="FunFam" id="2.60.40.10:FF:000076">
    <property type="entry name" value="Leucine-rich repeat and Ig domain-containing 4"/>
    <property type="match status" value="1"/>
</dbReference>
<evidence type="ECO:0000256" key="3">
    <source>
        <dbReference type="ARBA" id="ARBA00022614"/>
    </source>
</evidence>
<dbReference type="PROSITE" id="PS50835">
    <property type="entry name" value="IG_LIKE"/>
    <property type="match status" value="1"/>
</dbReference>
<dbReference type="AlphaFoldDB" id="A0A8C6TE71"/>
<dbReference type="PANTHER" id="PTHR24369">
    <property type="entry name" value="ANTIGEN BSP, PUTATIVE-RELATED"/>
    <property type="match status" value="1"/>
</dbReference>
<evidence type="ECO:0000256" key="1">
    <source>
        <dbReference type="ARBA" id="ARBA00004167"/>
    </source>
</evidence>
<keyword evidence="7 14" id="KW-1133">Transmembrane helix</keyword>
<dbReference type="InterPro" id="IPR050541">
    <property type="entry name" value="LRR_TM_domain-containing"/>
</dbReference>
<evidence type="ECO:0000313" key="18">
    <source>
        <dbReference type="Proteomes" id="UP000694523"/>
    </source>
</evidence>
<evidence type="ECO:0000256" key="9">
    <source>
        <dbReference type="ARBA" id="ARBA00023136"/>
    </source>
</evidence>
<dbReference type="GO" id="GO:0050770">
    <property type="term" value="P:regulation of axonogenesis"/>
    <property type="evidence" value="ECO:0007669"/>
    <property type="project" value="TreeGrafter"/>
</dbReference>
<dbReference type="SMART" id="SM00408">
    <property type="entry name" value="IGc2"/>
    <property type="match status" value="1"/>
</dbReference>
<dbReference type="InterPro" id="IPR013783">
    <property type="entry name" value="Ig-like_fold"/>
</dbReference>
<keyword evidence="5 15" id="KW-0732">Signal</keyword>
<dbReference type="Proteomes" id="UP000694523">
    <property type="component" value="Unplaced"/>
</dbReference>
<evidence type="ECO:0000256" key="6">
    <source>
        <dbReference type="ARBA" id="ARBA00022737"/>
    </source>
</evidence>
<dbReference type="Gene3D" id="2.60.40.10">
    <property type="entry name" value="Immunoglobulins"/>
    <property type="match status" value="1"/>
</dbReference>
<evidence type="ECO:0000256" key="2">
    <source>
        <dbReference type="ARBA" id="ARBA00022475"/>
    </source>
</evidence>
<keyword evidence="10" id="KW-1015">Disulfide bond</keyword>
<keyword evidence="3" id="KW-0433">Leucine-rich repeat</keyword>
<keyword evidence="18" id="KW-1185">Reference proteome</keyword>
<keyword evidence="6" id="KW-0677">Repeat</keyword>
<evidence type="ECO:0000256" key="8">
    <source>
        <dbReference type="ARBA" id="ARBA00023018"/>
    </source>
</evidence>
<dbReference type="InterPro" id="IPR013098">
    <property type="entry name" value="Ig_I-set"/>
</dbReference>
<dbReference type="PROSITE" id="PS51450">
    <property type="entry name" value="LRR"/>
    <property type="match status" value="4"/>
</dbReference>
<keyword evidence="9 14" id="KW-0472">Membrane</keyword>
<dbReference type="PANTHER" id="PTHR24369:SF8">
    <property type="entry name" value="LEUCINE-RICH REPEAT-CONTAINING PROTEIN 4C"/>
    <property type="match status" value="1"/>
</dbReference>
<dbReference type="GO" id="GO:0098632">
    <property type="term" value="F:cell-cell adhesion mediator activity"/>
    <property type="evidence" value="ECO:0007669"/>
    <property type="project" value="TreeGrafter"/>
</dbReference>
<dbReference type="Pfam" id="PF07679">
    <property type="entry name" value="I-set"/>
    <property type="match status" value="1"/>
</dbReference>
<dbReference type="SMART" id="SM00013">
    <property type="entry name" value="LRRNT"/>
    <property type="match status" value="1"/>
</dbReference>
<evidence type="ECO:0000256" key="12">
    <source>
        <dbReference type="ARBA" id="ARBA00034109"/>
    </source>
</evidence>
<feature type="signal peptide" evidence="15">
    <location>
        <begin position="1"/>
        <end position="27"/>
    </location>
</feature>
<proteinExistence type="predicted"/>
<dbReference type="InterPro" id="IPR003591">
    <property type="entry name" value="Leu-rich_rpt_typical-subtyp"/>
</dbReference>
<dbReference type="InterPro" id="IPR003598">
    <property type="entry name" value="Ig_sub2"/>
</dbReference>
<evidence type="ECO:0000256" key="13">
    <source>
        <dbReference type="SAM" id="MobiDB-lite"/>
    </source>
</evidence>
<dbReference type="InterPro" id="IPR001611">
    <property type="entry name" value="Leu-rich_rpt"/>
</dbReference>
<dbReference type="InterPro" id="IPR007110">
    <property type="entry name" value="Ig-like_dom"/>
</dbReference>
<comment type="subcellular location">
    <subcellularLocation>
        <location evidence="1">Membrane</location>
        <topology evidence="1">Single-pass membrane protein</topology>
    </subcellularLocation>
    <subcellularLocation>
        <location evidence="12">Synaptic cell membrane</location>
    </subcellularLocation>
</comment>
<evidence type="ECO:0000256" key="7">
    <source>
        <dbReference type="ARBA" id="ARBA00022989"/>
    </source>
</evidence>
<reference evidence="17" key="2">
    <citation type="submission" date="2025-09" db="UniProtKB">
        <authorList>
            <consortium name="Ensembl"/>
        </authorList>
    </citation>
    <scope>IDENTIFICATION</scope>
</reference>
<protein>
    <submittedName>
        <fullName evidence="17">Leucine rich repeat containing 4C, genome duplicate b</fullName>
    </submittedName>
</protein>
<dbReference type="Pfam" id="PF13855">
    <property type="entry name" value="LRR_8"/>
    <property type="match status" value="3"/>
</dbReference>
<dbReference type="Ensembl" id="ENSNMLT00000021332.1">
    <property type="protein sequence ID" value="ENSNMLP00000018978.1"/>
    <property type="gene ID" value="ENSNMLG00000012456.1"/>
</dbReference>
<name>A0A8C6TE71_9GOBI</name>
<evidence type="ECO:0000256" key="15">
    <source>
        <dbReference type="SAM" id="SignalP"/>
    </source>
</evidence>
<dbReference type="GO" id="GO:0098978">
    <property type="term" value="C:glutamatergic synapse"/>
    <property type="evidence" value="ECO:0007669"/>
    <property type="project" value="TreeGrafter"/>
</dbReference>
<keyword evidence="4 14" id="KW-0812">Transmembrane</keyword>
<sequence length="571" mass="63487">KSLLCVCQESKTIHLNLILVVAGLVRAQTCPSVCSCSNQFSKVICTRRGLRDVPDGISTNTRYLNLQDNLIQVIKVDSFKHLRHLEILQLSKNHIRSIEIGAFNGLATFEYLSKLKELWLRNNPIESIPSYAFNRVPSLRRLDLGELKRLSYISDGAFKDLSNLRYLNLGMCNLKEIPNILPLVRLEELEMSGNQLAIVKPSSFTGLVNLQKLWMMHAQVQTIERNSFDDLQSLVELNLAHNNLTFLPHDLFTPLWWLRETVPANTSCCARCNAPSVFKGRYIGELDHSYFQCDVPVILEPPADLNVTEGMGAELKCRTNSLTSISWLTPNGSLVTHGAYKVRLAVLNDGTLNFTSVTMQDTGTYTCMVSNTAGNISASAVLNVTSVDNSGVTYFTTVTVETTETIGDDNHTPLPPFGWVSSTTKGTPSTPKTTERTYTIPVLDVDGEGTFTGLDEVMKTTKIIIGCFVAITLMAAVLLVIFYKMRKQHNQQDPDGPASSMEVITVEEELAGVAAMERHLSLPPLDHYNHYNTYKSSYHHAPMLSTIHSSVTQEPLLIQACSKDNVQETQI</sequence>
<feature type="region of interest" description="Disordered" evidence="13">
    <location>
        <begin position="411"/>
        <end position="434"/>
    </location>
</feature>
<dbReference type="FunFam" id="3.80.10.10:FF:000012">
    <property type="entry name" value="Leucine rich repeat containing 4"/>
    <property type="match status" value="1"/>
</dbReference>
<accession>A0A8C6TE71</accession>
<dbReference type="Gene3D" id="3.80.10.10">
    <property type="entry name" value="Ribonuclease Inhibitor"/>
    <property type="match status" value="1"/>
</dbReference>
<dbReference type="SMART" id="SM00409">
    <property type="entry name" value="IG"/>
    <property type="match status" value="1"/>
</dbReference>
<dbReference type="InterPro" id="IPR000372">
    <property type="entry name" value="LRRNT"/>
</dbReference>
<dbReference type="SUPFAM" id="SSF52058">
    <property type="entry name" value="L domain-like"/>
    <property type="match status" value="1"/>
</dbReference>
<keyword evidence="11" id="KW-0393">Immunoglobulin domain</keyword>
<evidence type="ECO:0000313" key="17">
    <source>
        <dbReference type="Ensembl" id="ENSNMLP00000018978.1"/>
    </source>
</evidence>
<dbReference type="SMART" id="SM00369">
    <property type="entry name" value="LRR_TYP"/>
    <property type="match status" value="7"/>
</dbReference>
<dbReference type="GO" id="GO:0099560">
    <property type="term" value="P:synaptic membrane adhesion"/>
    <property type="evidence" value="ECO:0007669"/>
    <property type="project" value="TreeGrafter"/>
</dbReference>
<organism evidence="17 18">
    <name type="scientific">Neogobius melanostomus</name>
    <name type="common">round goby</name>
    <dbReference type="NCBI Taxonomy" id="47308"/>
    <lineage>
        <taxon>Eukaryota</taxon>
        <taxon>Metazoa</taxon>
        <taxon>Chordata</taxon>
        <taxon>Craniata</taxon>
        <taxon>Vertebrata</taxon>
        <taxon>Euteleostomi</taxon>
        <taxon>Actinopterygii</taxon>
        <taxon>Neopterygii</taxon>
        <taxon>Teleostei</taxon>
        <taxon>Neoteleostei</taxon>
        <taxon>Acanthomorphata</taxon>
        <taxon>Gobiaria</taxon>
        <taxon>Gobiiformes</taxon>
        <taxon>Gobioidei</taxon>
        <taxon>Gobiidae</taxon>
        <taxon>Benthophilinae</taxon>
        <taxon>Neogobiini</taxon>
        <taxon>Neogobius</taxon>
    </lineage>
</organism>
<dbReference type="InterPro" id="IPR032675">
    <property type="entry name" value="LRR_dom_sf"/>
</dbReference>
<feature type="domain" description="Ig-like" evidence="16">
    <location>
        <begin position="296"/>
        <end position="383"/>
    </location>
</feature>
<dbReference type="InterPro" id="IPR003599">
    <property type="entry name" value="Ig_sub"/>
</dbReference>
<evidence type="ECO:0000256" key="11">
    <source>
        <dbReference type="ARBA" id="ARBA00023319"/>
    </source>
</evidence>
<feature type="chain" id="PRO_5034648880" evidence="15">
    <location>
        <begin position="28"/>
        <end position="571"/>
    </location>
</feature>
<dbReference type="InterPro" id="IPR036179">
    <property type="entry name" value="Ig-like_dom_sf"/>
</dbReference>
<keyword evidence="2" id="KW-1003">Cell membrane</keyword>
<evidence type="ECO:0000256" key="10">
    <source>
        <dbReference type="ARBA" id="ARBA00023157"/>
    </source>
</evidence>
<feature type="compositionally biased region" description="Low complexity" evidence="13">
    <location>
        <begin position="421"/>
        <end position="432"/>
    </location>
</feature>
<evidence type="ECO:0000256" key="4">
    <source>
        <dbReference type="ARBA" id="ARBA00022692"/>
    </source>
</evidence>
<dbReference type="SUPFAM" id="SSF48726">
    <property type="entry name" value="Immunoglobulin"/>
    <property type="match status" value="1"/>
</dbReference>
<dbReference type="GO" id="GO:0050804">
    <property type="term" value="P:modulation of chemical synaptic transmission"/>
    <property type="evidence" value="ECO:0007669"/>
    <property type="project" value="TreeGrafter"/>
</dbReference>